<keyword evidence="3" id="KW-1185">Reference proteome</keyword>
<dbReference type="Proteomes" id="UP000024942">
    <property type="component" value="Unassembled WGS sequence"/>
</dbReference>
<comment type="caution">
    <text evidence="2">The sequence shown here is derived from an EMBL/GenBank/DDBJ whole genome shotgun (WGS) entry which is preliminary data.</text>
</comment>
<sequence>MSGGGGSGSSSDDWRAPTGGGGGGENDKCAIVELTALNSPVAAVVSALSAMDILHIELETTPRKRVVAKTAAGLVAGAITSPKLIDIIACLESGYSYEAEVKSVVGGRVDIEIRPA</sequence>
<dbReference type="EMBL" id="ARYL01000001">
    <property type="protein sequence ID" value="KDA04508.1"/>
    <property type="molecule type" value="Genomic_DNA"/>
</dbReference>
<protein>
    <submittedName>
        <fullName evidence="2">Uncharacterized protein</fullName>
    </submittedName>
</protein>
<dbReference type="OrthoDB" id="6884737at2"/>
<dbReference type="PATRIC" id="fig|1280953.3.peg.293"/>
<evidence type="ECO:0000256" key="1">
    <source>
        <dbReference type="SAM" id="MobiDB-lite"/>
    </source>
</evidence>
<feature type="region of interest" description="Disordered" evidence="1">
    <location>
        <begin position="1"/>
        <end position="24"/>
    </location>
</feature>
<dbReference type="eggNOG" id="ENOG5033N8M">
    <property type="taxonomic scope" value="Bacteria"/>
</dbReference>
<evidence type="ECO:0000313" key="2">
    <source>
        <dbReference type="EMBL" id="KDA04508.1"/>
    </source>
</evidence>
<organism evidence="2 3">
    <name type="scientific">Hyphomonas oceanitis SCH89</name>
    <dbReference type="NCBI Taxonomy" id="1280953"/>
    <lineage>
        <taxon>Bacteria</taxon>
        <taxon>Pseudomonadati</taxon>
        <taxon>Pseudomonadota</taxon>
        <taxon>Alphaproteobacteria</taxon>
        <taxon>Hyphomonadales</taxon>
        <taxon>Hyphomonadaceae</taxon>
        <taxon>Hyphomonas</taxon>
    </lineage>
</organism>
<reference evidence="2 3" key="1">
    <citation type="journal article" date="2014" name="Antonie Van Leeuwenhoek">
        <title>Hyphomonas beringensis sp. nov. and Hyphomonas chukchiensis sp. nov., isolated from surface seawater of the Bering Sea and Chukchi Sea.</title>
        <authorList>
            <person name="Li C."/>
            <person name="Lai Q."/>
            <person name="Li G."/>
            <person name="Dong C."/>
            <person name="Wang J."/>
            <person name="Liao Y."/>
            <person name="Shao Z."/>
        </authorList>
    </citation>
    <scope>NUCLEOTIDE SEQUENCE [LARGE SCALE GENOMIC DNA]</scope>
    <source>
        <strain evidence="2 3">SCH89</strain>
    </source>
</reference>
<accession>A0A059GDF0</accession>
<name>A0A059GDF0_9PROT</name>
<dbReference type="AlphaFoldDB" id="A0A059GDF0"/>
<proteinExistence type="predicted"/>
<evidence type="ECO:0000313" key="3">
    <source>
        <dbReference type="Proteomes" id="UP000024942"/>
    </source>
</evidence>
<gene>
    <name evidence="2" type="ORF">HOC_01455</name>
</gene>